<dbReference type="OrthoDB" id="4473689at2"/>
<dbReference type="InterPro" id="IPR001789">
    <property type="entry name" value="Sig_transdc_resp-reg_receiver"/>
</dbReference>
<dbReference type="SUPFAM" id="SSF52172">
    <property type="entry name" value="CheY-like"/>
    <property type="match status" value="1"/>
</dbReference>
<evidence type="ECO:0000313" key="11">
    <source>
        <dbReference type="Proteomes" id="UP000005442"/>
    </source>
</evidence>
<evidence type="ECO:0000256" key="1">
    <source>
        <dbReference type="ARBA" id="ARBA00022553"/>
    </source>
</evidence>
<name>G8RH29_MYCRN</name>
<proteinExistence type="predicted"/>
<dbReference type="eggNOG" id="COG0745">
    <property type="taxonomic scope" value="Bacteria"/>
</dbReference>
<keyword evidence="1 5" id="KW-0597">Phosphoprotein</keyword>
<dbReference type="PANTHER" id="PTHR48111">
    <property type="entry name" value="REGULATOR OF RPOS"/>
    <property type="match status" value="1"/>
</dbReference>
<dbReference type="SMART" id="SM00862">
    <property type="entry name" value="Trans_reg_C"/>
    <property type="match status" value="1"/>
</dbReference>
<keyword evidence="2" id="KW-0805">Transcription regulation</keyword>
<dbReference type="PATRIC" id="fig|710685.3.peg.2742"/>
<dbReference type="GO" id="GO:0000976">
    <property type="term" value="F:transcription cis-regulatory region binding"/>
    <property type="evidence" value="ECO:0007669"/>
    <property type="project" value="TreeGrafter"/>
</dbReference>
<evidence type="ECO:0000256" key="3">
    <source>
        <dbReference type="ARBA" id="ARBA00023125"/>
    </source>
</evidence>
<dbReference type="HOGENOM" id="CLU_000445_30_4_11"/>
<dbReference type="EMBL" id="CP003169">
    <property type="protein sequence ID" value="AEV73333.1"/>
    <property type="molecule type" value="Genomic_DNA"/>
</dbReference>
<dbReference type="SUPFAM" id="SSF46894">
    <property type="entry name" value="C-terminal effector domain of the bipartite response regulators"/>
    <property type="match status" value="1"/>
</dbReference>
<dbReference type="InterPro" id="IPR036388">
    <property type="entry name" value="WH-like_DNA-bd_sf"/>
</dbReference>
<feature type="domain" description="Response regulatory" evidence="8">
    <location>
        <begin position="62"/>
        <end position="175"/>
    </location>
</feature>
<gene>
    <name evidence="10" type="ordered locus">MycrhN_2754</name>
</gene>
<evidence type="ECO:0000256" key="7">
    <source>
        <dbReference type="SAM" id="MobiDB-lite"/>
    </source>
</evidence>
<dbReference type="GO" id="GO:0006355">
    <property type="term" value="P:regulation of DNA-templated transcription"/>
    <property type="evidence" value="ECO:0007669"/>
    <property type="project" value="InterPro"/>
</dbReference>
<reference evidence="10 11" key="1">
    <citation type="submission" date="2011-12" db="EMBL/GenBank/DDBJ databases">
        <title>Complete sequence of Mycobacterium rhodesiae NBB3.</title>
        <authorList>
            <consortium name="US DOE Joint Genome Institute"/>
            <person name="Lucas S."/>
            <person name="Han J."/>
            <person name="Lapidus A."/>
            <person name="Cheng J.-F."/>
            <person name="Goodwin L."/>
            <person name="Pitluck S."/>
            <person name="Peters L."/>
            <person name="Mikhailova N."/>
            <person name="Gu W."/>
            <person name="Detter J.C."/>
            <person name="Han C."/>
            <person name="Tapia R."/>
            <person name="Land M."/>
            <person name="Hauser L."/>
            <person name="Kyrpides N."/>
            <person name="Ivanova N."/>
            <person name="Pagani I."/>
            <person name="Mattes T."/>
            <person name="Holmes A."/>
            <person name="Rutledge P."/>
            <person name="Paulsen I."/>
            <person name="Coleman N."/>
            <person name="Woyke T."/>
        </authorList>
    </citation>
    <scope>NUCLEOTIDE SEQUENCE [LARGE SCALE GENOMIC DNA]</scope>
    <source>
        <strain evidence="10 11">NBB3</strain>
    </source>
</reference>
<accession>G8RH29</accession>
<dbReference type="Gene3D" id="1.10.10.10">
    <property type="entry name" value="Winged helix-like DNA-binding domain superfamily/Winged helix DNA-binding domain"/>
    <property type="match status" value="1"/>
</dbReference>
<organism evidence="10 11">
    <name type="scientific">Mycolicibacterium rhodesiae (strain NBB3)</name>
    <name type="common">Mycobacterium rhodesiae</name>
    <dbReference type="NCBI Taxonomy" id="710685"/>
    <lineage>
        <taxon>Bacteria</taxon>
        <taxon>Bacillati</taxon>
        <taxon>Actinomycetota</taxon>
        <taxon>Actinomycetes</taxon>
        <taxon>Mycobacteriales</taxon>
        <taxon>Mycobacteriaceae</taxon>
        <taxon>Mycolicibacterium</taxon>
    </lineage>
</organism>
<feature type="DNA-binding region" description="OmpR/PhoB-type" evidence="6">
    <location>
        <begin position="192"/>
        <end position="291"/>
    </location>
</feature>
<dbReference type="Gene3D" id="3.40.50.2300">
    <property type="match status" value="1"/>
</dbReference>
<dbReference type="SMART" id="SM00448">
    <property type="entry name" value="REC"/>
    <property type="match status" value="1"/>
</dbReference>
<protein>
    <submittedName>
        <fullName evidence="10">Response regulator with CheY-like receiver domain and winged-helix DNA-binding domain</fullName>
    </submittedName>
</protein>
<keyword evidence="11" id="KW-1185">Reference proteome</keyword>
<dbReference type="InterPro" id="IPR011006">
    <property type="entry name" value="CheY-like_superfamily"/>
</dbReference>
<evidence type="ECO:0000256" key="5">
    <source>
        <dbReference type="PROSITE-ProRule" id="PRU00169"/>
    </source>
</evidence>
<dbReference type="InterPro" id="IPR001867">
    <property type="entry name" value="OmpR/PhoB-type_DNA-bd"/>
</dbReference>
<dbReference type="STRING" id="710685.MycrhN_2754"/>
<feature type="domain" description="OmpR/PhoB-type" evidence="9">
    <location>
        <begin position="192"/>
        <end position="291"/>
    </location>
</feature>
<dbReference type="GO" id="GO:0032993">
    <property type="term" value="C:protein-DNA complex"/>
    <property type="evidence" value="ECO:0007669"/>
    <property type="project" value="TreeGrafter"/>
</dbReference>
<dbReference type="GO" id="GO:0000156">
    <property type="term" value="F:phosphorelay response regulator activity"/>
    <property type="evidence" value="ECO:0007669"/>
    <property type="project" value="TreeGrafter"/>
</dbReference>
<dbReference type="InterPro" id="IPR039420">
    <property type="entry name" value="WalR-like"/>
</dbReference>
<evidence type="ECO:0000259" key="9">
    <source>
        <dbReference type="PROSITE" id="PS51755"/>
    </source>
</evidence>
<evidence type="ECO:0000259" key="8">
    <source>
        <dbReference type="PROSITE" id="PS50110"/>
    </source>
</evidence>
<evidence type="ECO:0000256" key="4">
    <source>
        <dbReference type="ARBA" id="ARBA00023163"/>
    </source>
</evidence>
<sequence>MREWSGRPPRVAQTPRSTREGVDGGDALVSDTPIAKRVRSYVVGQYLVMRDRSETGTPTPTTMLIVGDHLIWIEAVADHFRTDEVSLVVSEDGGAAVGVASRLRPGFVALDVDSLGGSVMQVCRGIRDVCDAHVTMHSSADNENVVVAGLRAGADDVLTGPRSSRELSARVRAALRRWTANEARAERIGAAPQRYSYGSLTIDVGRREVRIGDERIGLTRTQFDILVELARPRGAVVTRRDLVEAVWGSWSSANAERVGVHIGALRRRLGDDCDDPELVLNVRGVGYRLAVAQHLNPRQRAAAAAALPPMAVPAARGRG</sequence>
<dbReference type="PROSITE" id="PS50110">
    <property type="entry name" value="RESPONSE_REGULATORY"/>
    <property type="match status" value="1"/>
</dbReference>
<dbReference type="PANTHER" id="PTHR48111:SF4">
    <property type="entry name" value="DNA-BINDING DUAL TRANSCRIPTIONAL REGULATOR OMPR"/>
    <property type="match status" value="1"/>
</dbReference>
<evidence type="ECO:0000313" key="10">
    <source>
        <dbReference type="EMBL" id="AEV73333.1"/>
    </source>
</evidence>
<dbReference type="InterPro" id="IPR016032">
    <property type="entry name" value="Sig_transdc_resp-reg_C-effctor"/>
</dbReference>
<dbReference type="Pfam" id="PF00486">
    <property type="entry name" value="Trans_reg_C"/>
    <property type="match status" value="1"/>
</dbReference>
<dbReference type="AlphaFoldDB" id="G8RH29"/>
<dbReference type="KEGG" id="mrh:MycrhN_2754"/>
<feature type="modified residue" description="4-aspartylphosphate" evidence="5">
    <location>
        <position position="111"/>
    </location>
</feature>
<evidence type="ECO:0000256" key="2">
    <source>
        <dbReference type="ARBA" id="ARBA00023015"/>
    </source>
</evidence>
<dbReference type="PROSITE" id="PS51755">
    <property type="entry name" value="OMPR_PHOB"/>
    <property type="match status" value="1"/>
</dbReference>
<dbReference type="Proteomes" id="UP000005442">
    <property type="component" value="Chromosome"/>
</dbReference>
<evidence type="ECO:0000256" key="6">
    <source>
        <dbReference type="PROSITE-ProRule" id="PRU01091"/>
    </source>
</evidence>
<feature type="region of interest" description="Disordered" evidence="7">
    <location>
        <begin position="1"/>
        <end position="28"/>
    </location>
</feature>
<keyword evidence="4" id="KW-0804">Transcription</keyword>
<dbReference type="CDD" id="cd00383">
    <property type="entry name" value="trans_reg_C"/>
    <property type="match status" value="1"/>
</dbReference>
<keyword evidence="3 6" id="KW-0238">DNA-binding</keyword>
<dbReference type="GO" id="GO:0005829">
    <property type="term" value="C:cytosol"/>
    <property type="evidence" value="ECO:0007669"/>
    <property type="project" value="TreeGrafter"/>
</dbReference>